<feature type="transmembrane region" description="Helical" evidence="1">
    <location>
        <begin position="92"/>
        <end position="116"/>
    </location>
</feature>
<feature type="transmembrane region" description="Helical" evidence="1">
    <location>
        <begin position="122"/>
        <end position="140"/>
    </location>
</feature>
<feature type="transmembrane region" description="Helical" evidence="1">
    <location>
        <begin position="339"/>
        <end position="360"/>
    </location>
</feature>
<feature type="transmembrane region" description="Helical" evidence="1">
    <location>
        <begin position="45"/>
        <end position="63"/>
    </location>
</feature>
<evidence type="ECO:0000313" key="2">
    <source>
        <dbReference type="EMBL" id="MBC3536716.1"/>
    </source>
</evidence>
<feature type="transmembrane region" description="Helical" evidence="1">
    <location>
        <begin position="313"/>
        <end position="333"/>
    </location>
</feature>
<sequence>MSKNVGYGTAIKLAGAYTAYHIGSGFATGNEITQFFVSWGGYTPFLVFAIAIIFTMITNFIMYRTGFLKTFKKPNQYYYYFCGKHLGRLFDYYVYITLVAFVLVMITGSGATLNQYFGTPEYVGTLFMAVICSAVACLGLRKLVDVLGSIGIVIMSFTIFCGLYMIVTADQSPIAAAANTQTYVEEGIILQPSFFGETNPIMAGLFYSGILTLALPWVTSMGKLLSNTKQAGVAAFCSAIFLFSAAMAVAVALMINLDAVAGTQIPMLAAIQHTLPMLAFPYSIVIILGIFTTATGMLFLLSDRFAVEGSKKSYAIIFGTAAFGAIGGTFIPFSVIVNIVYSILGFSGDLLAVLMIIKFIRVRHEERQGISEESTDKTIEATHNTASH</sequence>
<dbReference type="RefSeq" id="WP_186502871.1">
    <property type="nucleotide sequence ID" value="NZ_JACOGK010000013.1"/>
</dbReference>
<proteinExistence type="predicted"/>
<keyword evidence="1" id="KW-1133">Transmembrane helix</keyword>
<reference evidence="2 3" key="1">
    <citation type="submission" date="2020-08" db="EMBL/GenBank/DDBJ databases">
        <authorList>
            <person name="Liu C."/>
            <person name="Sun Q."/>
        </authorList>
    </citation>
    <scope>NUCLEOTIDE SEQUENCE [LARGE SCALE GENOMIC DNA]</scope>
    <source>
        <strain evidence="2 3">NSJ-59</strain>
    </source>
</reference>
<dbReference type="InterPro" id="IPR038728">
    <property type="entry name" value="YkvI-like"/>
</dbReference>
<feature type="transmembrane region" description="Helical" evidence="1">
    <location>
        <begin position="231"/>
        <end position="255"/>
    </location>
</feature>
<accession>A0ABR6VHG9</accession>
<feature type="transmembrane region" description="Helical" evidence="1">
    <location>
        <begin position="201"/>
        <end position="219"/>
    </location>
</feature>
<dbReference type="PANTHER" id="PTHR37814:SF1">
    <property type="entry name" value="MEMBRANE PROTEIN"/>
    <property type="match status" value="1"/>
</dbReference>
<dbReference type="Proteomes" id="UP000606870">
    <property type="component" value="Unassembled WGS sequence"/>
</dbReference>
<evidence type="ECO:0000256" key="1">
    <source>
        <dbReference type="SAM" id="Phobius"/>
    </source>
</evidence>
<feature type="transmembrane region" description="Helical" evidence="1">
    <location>
        <begin position="275"/>
        <end position="301"/>
    </location>
</feature>
<gene>
    <name evidence="2" type="ORF">H8J70_05575</name>
</gene>
<keyword evidence="3" id="KW-1185">Reference proteome</keyword>
<dbReference type="EMBL" id="JACOGK010000013">
    <property type="protein sequence ID" value="MBC3536716.1"/>
    <property type="molecule type" value="Genomic_DNA"/>
</dbReference>
<organism evidence="2 3">
    <name type="scientific">Megasphaera hominis</name>
    <dbReference type="NCBI Taxonomy" id="159836"/>
    <lineage>
        <taxon>Bacteria</taxon>
        <taxon>Bacillati</taxon>
        <taxon>Bacillota</taxon>
        <taxon>Negativicutes</taxon>
        <taxon>Veillonellales</taxon>
        <taxon>Veillonellaceae</taxon>
        <taxon>Megasphaera</taxon>
    </lineage>
</organism>
<protein>
    <recommendedName>
        <fullName evidence="4">Transporter</fullName>
    </recommendedName>
</protein>
<comment type="caution">
    <text evidence="2">The sequence shown here is derived from an EMBL/GenBank/DDBJ whole genome shotgun (WGS) entry which is preliminary data.</text>
</comment>
<keyword evidence="1" id="KW-0472">Membrane</keyword>
<name>A0ABR6VHG9_9FIRM</name>
<dbReference type="PANTHER" id="PTHR37814">
    <property type="entry name" value="CONSERVED MEMBRANE PROTEIN"/>
    <property type="match status" value="1"/>
</dbReference>
<keyword evidence="1" id="KW-0812">Transmembrane</keyword>
<evidence type="ECO:0008006" key="4">
    <source>
        <dbReference type="Google" id="ProtNLM"/>
    </source>
</evidence>
<feature type="transmembrane region" description="Helical" evidence="1">
    <location>
        <begin position="147"/>
        <end position="167"/>
    </location>
</feature>
<evidence type="ECO:0000313" key="3">
    <source>
        <dbReference type="Proteomes" id="UP000606870"/>
    </source>
</evidence>